<evidence type="ECO:0000259" key="2">
    <source>
        <dbReference type="Pfam" id="PF13460"/>
    </source>
</evidence>
<evidence type="ECO:0000256" key="1">
    <source>
        <dbReference type="ARBA" id="ARBA00038376"/>
    </source>
</evidence>
<dbReference type="Proteomes" id="UP000799429">
    <property type="component" value="Unassembled WGS sequence"/>
</dbReference>
<sequence length="324" mass="35524">MTQSTELLALRYLYADLTVLTQYAGGNSIRLHHHLSDIFAAPRFVSSPMIMSTPHILLIGGHGKVAQLLTPLLLKRSWVVTSLIRDPAQKPTILKLAEGQPGKLAVQIESLEELKGSSDAQKVVDEVKPDWIVWSAGAGGKGGPSRTFKIDRDAAKYFIHAAYSTPSVTKFLMISYNSSRRQKPSWWSEDEWAVAMDTNNGALSSYFQSKVTADYYLSALEAKAKEQGTPFDAINLRPGHLTDEGVEKVQLGKGRAKGEVGRATVAEVAANLLEMEGARGWIDLLSGEESIGDAVKRVVTEKVDCIDGEDWNEIKKVADQRIVT</sequence>
<dbReference type="PANTHER" id="PTHR15020">
    <property type="entry name" value="FLAVIN REDUCTASE-RELATED"/>
    <property type="match status" value="1"/>
</dbReference>
<protein>
    <recommendedName>
        <fullName evidence="2">NAD(P)-binding domain-containing protein</fullName>
    </recommendedName>
</protein>
<dbReference type="InterPro" id="IPR016040">
    <property type="entry name" value="NAD(P)-bd_dom"/>
</dbReference>
<feature type="domain" description="NAD(P)-binding" evidence="2">
    <location>
        <begin position="60"/>
        <end position="274"/>
    </location>
</feature>
<reference evidence="3" key="1">
    <citation type="journal article" date="2020" name="Stud. Mycol.">
        <title>101 Dothideomycetes genomes: a test case for predicting lifestyles and emergence of pathogens.</title>
        <authorList>
            <person name="Haridas S."/>
            <person name="Albert R."/>
            <person name="Binder M."/>
            <person name="Bloem J."/>
            <person name="Labutti K."/>
            <person name="Salamov A."/>
            <person name="Andreopoulos B."/>
            <person name="Baker S."/>
            <person name="Barry K."/>
            <person name="Bills G."/>
            <person name="Bluhm B."/>
            <person name="Cannon C."/>
            <person name="Castanera R."/>
            <person name="Culley D."/>
            <person name="Daum C."/>
            <person name="Ezra D."/>
            <person name="Gonzalez J."/>
            <person name="Henrissat B."/>
            <person name="Kuo A."/>
            <person name="Liang C."/>
            <person name="Lipzen A."/>
            <person name="Lutzoni F."/>
            <person name="Magnuson J."/>
            <person name="Mondo S."/>
            <person name="Nolan M."/>
            <person name="Ohm R."/>
            <person name="Pangilinan J."/>
            <person name="Park H.-J."/>
            <person name="Ramirez L."/>
            <person name="Alfaro M."/>
            <person name="Sun H."/>
            <person name="Tritt A."/>
            <person name="Yoshinaga Y."/>
            <person name="Zwiers L.-H."/>
            <person name="Turgeon B."/>
            <person name="Goodwin S."/>
            <person name="Spatafora J."/>
            <person name="Crous P."/>
            <person name="Grigoriev I."/>
        </authorList>
    </citation>
    <scope>NUCLEOTIDE SEQUENCE</scope>
    <source>
        <strain evidence="3">CBS 101060</strain>
    </source>
</reference>
<name>A0A9P4S170_9PEZI</name>
<dbReference type="Gene3D" id="3.40.50.720">
    <property type="entry name" value="NAD(P)-binding Rossmann-like Domain"/>
    <property type="match status" value="1"/>
</dbReference>
<accession>A0A9P4S170</accession>
<organism evidence="3 4">
    <name type="scientific">Patellaria atrata CBS 101060</name>
    <dbReference type="NCBI Taxonomy" id="1346257"/>
    <lineage>
        <taxon>Eukaryota</taxon>
        <taxon>Fungi</taxon>
        <taxon>Dikarya</taxon>
        <taxon>Ascomycota</taxon>
        <taxon>Pezizomycotina</taxon>
        <taxon>Dothideomycetes</taxon>
        <taxon>Dothideomycetes incertae sedis</taxon>
        <taxon>Patellariales</taxon>
        <taxon>Patellariaceae</taxon>
        <taxon>Patellaria</taxon>
    </lineage>
</organism>
<dbReference type="SUPFAM" id="SSF51735">
    <property type="entry name" value="NAD(P)-binding Rossmann-fold domains"/>
    <property type="match status" value="1"/>
</dbReference>
<gene>
    <name evidence="3" type="ORF">M501DRAFT_990293</name>
</gene>
<evidence type="ECO:0000313" key="3">
    <source>
        <dbReference type="EMBL" id="KAF2834413.1"/>
    </source>
</evidence>
<dbReference type="PANTHER" id="PTHR15020:SF50">
    <property type="entry name" value="UPF0659 PROTEIN YMR090W"/>
    <property type="match status" value="1"/>
</dbReference>
<keyword evidence="4" id="KW-1185">Reference proteome</keyword>
<dbReference type="OrthoDB" id="10254604at2759"/>
<dbReference type="AlphaFoldDB" id="A0A9P4S170"/>
<proteinExistence type="inferred from homology"/>
<comment type="caution">
    <text evidence="3">The sequence shown here is derived from an EMBL/GenBank/DDBJ whole genome shotgun (WGS) entry which is preliminary data.</text>
</comment>
<dbReference type="InterPro" id="IPR036291">
    <property type="entry name" value="NAD(P)-bd_dom_sf"/>
</dbReference>
<evidence type="ECO:0000313" key="4">
    <source>
        <dbReference type="Proteomes" id="UP000799429"/>
    </source>
</evidence>
<dbReference type="EMBL" id="MU006119">
    <property type="protein sequence ID" value="KAF2834413.1"/>
    <property type="molecule type" value="Genomic_DNA"/>
</dbReference>
<comment type="similarity">
    <text evidence="1">Belongs to the avfA family.</text>
</comment>
<dbReference type="Pfam" id="PF13460">
    <property type="entry name" value="NAD_binding_10"/>
    <property type="match status" value="1"/>
</dbReference>